<sequence>MSNMPTAYTDLFTAAKTQQQPLYLFGARINQKDPYPPSIWLTGVLVAAAYSSQKIRNWIQIALSPASAASSSKPPNPAAAWEQRNTTAVVPPGDGVHTNMTLSPNVTSLTNANGKPVIPLILHQENGTAEYPVCADDKAVLEQLPEFEKFFQQHDINDAEHRLQYAAEDPDWTLHCSVTTATVNHTTFVTNITDIRK</sequence>
<comment type="caution">
    <text evidence="1">The sequence shown here is derived from an EMBL/GenBank/DDBJ whole genome shotgun (WGS) entry which is preliminary data.</text>
</comment>
<keyword evidence="2" id="KW-1185">Reference proteome</keyword>
<dbReference type="EMBL" id="BRXU01000040">
    <property type="protein sequence ID" value="GLC60968.1"/>
    <property type="molecule type" value="Genomic_DNA"/>
</dbReference>
<name>A0A9W6BZ73_9CHLO</name>
<gene>
    <name evidence="1" type="primary">PLEST002541</name>
    <name evidence="1" type="ORF">PLESTB_001701100</name>
</gene>
<evidence type="ECO:0000313" key="2">
    <source>
        <dbReference type="Proteomes" id="UP001165080"/>
    </source>
</evidence>
<dbReference type="Proteomes" id="UP001165080">
    <property type="component" value="Unassembled WGS sequence"/>
</dbReference>
<organism evidence="1 2">
    <name type="scientific">Pleodorina starrii</name>
    <dbReference type="NCBI Taxonomy" id="330485"/>
    <lineage>
        <taxon>Eukaryota</taxon>
        <taxon>Viridiplantae</taxon>
        <taxon>Chlorophyta</taxon>
        <taxon>core chlorophytes</taxon>
        <taxon>Chlorophyceae</taxon>
        <taxon>CS clade</taxon>
        <taxon>Chlamydomonadales</taxon>
        <taxon>Volvocaceae</taxon>
        <taxon>Pleodorina</taxon>
    </lineage>
</organism>
<reference evidence="1 2" key="1">
    <citation type="journal article" date="2023" name="Commun. Biol.">
        <title>Reorganization of the ancestral sex-determining regions during the evolution of trioecy in Pleodorina starrii.</title>
        <authorList>
            <person name="Takahashi K."/>
            <person name="Suzuki S."/>
            <person name="Kawai-Toyooka H."/>
            <person name="Yamamoto K."/>
            <person name="Hamaji T."/>
            <person name="Ootsuki R."/>
            <person name="Yamaguchi H."/>
            <person name="Kawachi M."/>
            <person name="Higashiyama T."/>
            <person name="Nozaki H."/>
        </authorList>
    </citation>
    <scope>NUCLEOTIDE SEQUENCE [LARGE SCALE GENOMIC DNA]</scope>
    <source>
        <strain evidence="1 2">NIES-4479</strain>
    </source>
</reference>
<protein>
    <submittedName>
        <fullName evidence="1">Uncharacterized protein</fullName>
    </submittedName>
</protein>
<dbReference type="AlphaFoldDB" id="A0A9W6BZ73"/>
<proteinExistence type="predicted"/>
<evidence type="ECO:0000313" key="1">
    <source>
        <dbReference type="EMBL" id="GLC60968.1"/>
    </source>
</evidence>
<accession>A0A9W6BZ73</accession>